<evidence type="ECO:0000313" key="2">
    <source>
        <dbReference type="EMBL" id="RNJ52265.1"/>
    </source>
</evidence>
<feature type="transmembrane region" description="Helical" evidence="1">
    <location>
        <begin position="72"/>
        <end position="91"/>
    </location>
</feature>
<keyword evidence="1" id="KW-0812">Transmembrane</keyword>
<name>A0A3M9XWK1_9PEZI</name>
<proteinExistence type="predicted"/>
<dbReference type="Pfam" id="PF06522">
    <property type="entry name" value="B12D"/>
    <property type="match status" value="1"/>
</dbReference>
<dbReference type="Proteomes" id="UP000267145">
    <property type="component" value="Unassembled WGS sequence"/>
</dbReference>
<organism evidence="2 3">
    <name type="scientific">Verticillium nonalfalfae</name>
    <dbReference type="NCBI Taxonomy" id="1051616"/>
    <lineage>
        <taxon>Eukaryota</taxon>
        <taxon>Fungi</taxon>
        <taxon>Dikarya</taxon>
        <taxon>Ascomycota</taxon>
        <taxon>Pezizomycotina</taxon>
        <taxon>Sordariomycetes</taxon>
        <taxon>Hypocreomycetidae</taxon>
        <taxon>Glomerellales</taxon>
        <taxon>Plectosphaerellaceae</taxon>
        <taxon>Verticillium</taxon>
    </lineage>
</organism>
<dbReference type="GeneID" id="39607726"/>
<accession>A0A3M9XWK1</accession>
<dbReference type="InterPro" id="IPR010530">
    <property type="entry name" value="B12D"/>
</dbReference>
<gene>
    <name evidence="2" type="ORF">D7B24_004037</name>
</gene>
<keyword evidence="1" id="KW-1133">Transmembrane helix</keyword>
<keyword evidence="3" id="KW-1185">Reference proteome</keyword>
<dbReference type="RefSeq" id="XP_028490423.1">
    <property type="nucleotide sequence ID" value="XM_028638215.1"/>
</dbReference>
<evidence type="ECO:0000256" key="1">
    <source>
        <dbReference type="SAM" id="Phobius"/>
    </source>
</evidence>
<comment type="caution">
    <text evidence="2">The sequence shown here is derived from an EMBL/GenBank/DDBJ whole genome shotgun (WGS) entry which is preliminary data.</text>
</comment>
<evidence type="ECO:0000313" key="3">
    <source>
        <dbReference type="Proteomes" id="UP000267145"/>
    </source>
</evidence>
<keyword evidence="1" id="KW-0472">Membrane</keyword>
<dbReference type="EMBL" id="RBVV01000221">
    <property type="protein sequence ID" value="RNJ52265.1"/>
    <property type="molecule type" value="Genomic_DNA"/>
</dbReference>
<sequence length="118" mass="13328">MRPTLALRAFRPTLRMRSPVPVSSSSARTKPVCRNFCDAIDADGSFWLVDRNKRRHTVSQRLRKLRRIPPELIPLGVVVGFAVLAAGYSSIRHFMVDGTIRLKRQGPKHSDSHDEASH</sequence>
<reference evidence="2 3" key="1">
    <citation type="submission" date="2018-10" db="EMBL/GenBank/DDBJ databases">
        <title>Genome sequence of Verticillium nonalfalfae VnAa140.</title>
        <authorList>
            <person name="Stajich J.E."/>
            <person name="Kasson M.T."/>
        </authorList>
    </citation>
    <scope>NUCLEOTIDE SEQUENCE [LARGE SCALE GENOMIC DNA]</scope>
    <source>
        <strain evidence="2 3">VnAa140</strain>
    </source>
</reference>
<protein>
    <submittedName>
        <fullName evidence="2">Uncharacterized protein</fullName>
    </submittedName>
</protein>
<dbReference type="AlphaFoldDB" id="A0A3M9XWK1"/>